<evidence type="ECO:0000313" key="2">
    <source>
        <dbReference type="Proteomes" id="UP001396334"/>
    </source>
</evidence>
<proteinExistence type="predicted"/>
<sequence>MFDLMQKLTKTQKLTEALMETRRFTIKSRKEVAEANKEMEDAWAEAQKEKNISAKNVAETYKAKRIAFNPFNVSNIVFPPKGTDIHVFICVYRWRRLYKNTKDPSAYASALGIVVYKSKRCMHSCVQDDT</sequence>
<name>A0ABR2QD35_9ROSI</name>
<comment type="caution">
    <text evidence="1">The sequence shown here is derived from an EMBL/GenBank/DDBJ whole genome shotgun (WGS) entry which is preliminary data.</text>
</comment>
<reference evidence="1 2" key="1">
    <citation type="journal article" date="2024" name="G3 (Bethesda)">
        <title>Genome assembly of Hibiscus sabdariffa L. provides insights into metabolisms of medicinal natural products.</title>
        <authorList>
            <person name="Kim T."/>
        </authorList>
    </citation>
    <scope>NUCLEOTIDE SEQUENCE [LARGE SCALE GENOMIC DNA]</scope>
    <source>
        <strain evidence="1">TK-2024</strain>
        <tissue evidence="1">Old leaves</tissue>
    </source>
</reference>
<accession>A0ABR2QD35</accession>
<organism evidence="1 2">
    <name type="scientific">Hibiscus sabdariffa</name>
    <name type="common">roselle</name>
    <dbReference type="NCBI Taxonomy" id="183260"/>
    <lineage>
        <taxon>Eukaryota</taxon>
        <taxon>Viridiplantae</taxon>
        <taxon>Streptophyta</taxon>
        <taxon>Embryophyta</taxon>
        <taxon>Tracheophyta</taxon>
        <taxon>Spermatophyta</taxon>
        <taxon>Magnoliopsida</taxon>
        <taxon>eudicotyledons</taxon>
        <taxon>Gunneridae</taxon>
        <taxon>Pentapetalae</taxon>
        <taxon>rosids</taxon>
        <taxon>malvids</taxon>
        <taxon>Malvales</taxon>
        <taxon>Malvaceae</taxon>
        <taxon>Malvoideae</taxon>
        <taxon>Hibiscus</taxon>
    </lineage>
</organism>
<dbReference type="EMBL" id="JBBPBN010000041">
    <property type="protein sequence ID" value="KAK8998617.1"/>
    <property type="molecule type" value="Genomic_DNA"/>
</dbReference>
<protein>
    <recommendedName>
        <fullName evidence="3">Remorin C-terminal domain-containing protein</fullName>
    </recommendedName>
</protein>
<dbReference type="Proteomes" id="UP001396334">
    <property type="component" value="Unassembled WGS sequence"/>
</dbReference>
<evidence type="ECO:0000313" key="1">
    <source>
        <dbReference type="EMBL" id="KAK8998617.1"/>
    </source>
</evidence>
<gene>
    <name evidence="1" type="ORF">V6N11_084004</name>
</gene>
<keyword evidence="2" id="KW-1185">Reference proteome</keyword>
<evidence type="ECO:0008006" key="3">
    <source>
        <dbReference type="Google" id="ProtNLM"/>
    </source>
</evidence>